<reference evidence="6" key="1">
    <citation type="submission" date="2025-08" db="UniProtKB">
        <authorList>
            <consortium name="RefSeq"/>
        </authorList>
    </citation>
    <scope>IDENTIFICATION</scope>
    <source>
        <tissue evidence="6">Gonads</tissue>
    </source>
</reference>
<dbReference type="PRINTS" id="PR01034">
    <property type="entry name" value="RIBOSOMALS12"/>
</dbReference>
<sequence>MNNVSAFVGKFLQMSASLSSRIMGMAHQRLPLFRLSSLKPDGNIMMICRTSTTQNQICRIGLTRPNGCLNSFGHKIMPLNQMHGRTHFQTMLQLSTPFRSMTTLNQMHRQARPKPKKKNSIQKAMMGKPAMKAVVLKPIIRKPKKPNSANRKCVKVRLMSGKEVIAYIPGVGNNLQEHHLVLVRGKGPKDLAGVNFTCMRGQLDLGLPQKKKL</sequence>
<dbReference type="FunCoup" id="A0A1S3JW43">
    <property type="interactions" value="707"/>
</dbReference>
<dbReference type="PANTHER" id="PTHR11652">
    <property type="entry name" value="30S RIBOSOMAL PROTEIN S12 FAMILY MEMBER"/>
    <property type="match status" value="1"/>
</dbReference>
<dbReference type="GO" id="GO:0006412">
    <property type="term" value="P:translation"/>
    <property type="evidence" value="ECO:0007669"/>
    <property type="project" value="InterPro"/>
</dbReference>
<dbReference type="PROSITE" id="PS00055">
    <property type="entry name" value="RIBOSOMAL_S12"/>
    <property type="match status" value="1"/>
</dbReference>
<protein>
    <recommendedName>
        <fullName evidence="4">Small ribosomal subunit protein uS12m</fullName>
    </recommendedName>
</protein>
<evidence type="ECO:0000313" key="5">
    <source>
        <dbReference type="Proteomes" id="UP000085678"/>
    </source>
</evidence>
<evidence type="ECO:0000256" key="4">
    <source>
        <dbReference type="ARBA" id="ARBA00035248"/>
    </source>
</evidence>
<evidence type="ECO:0000313" key="6">
    <source>
        <dbReference type="RefSeq" id="XP_013414286.1"/>
    </source>
</evidence>
<dbReference type="InterPro" id="IPR006032">
    <property type="entry name" value="Ribosomal_uS12"/>
</dbReference>
<dbReference type="STRING" id="7574.A0A1S3JW43"/>
<gene>
    <name evidence="6" type="primary">LOC106176442</name>
</gene>
<keyword evidence="5" id="KW-1185">Reference proteome</keyword>
<accession>A0A1S3JW43</accession>
<dbReference type="KEGG" id="lak:106176442"/>
<dbReference type="GO" id="GO:0003735">
    <property type="term" value="F:structural constituent of ribosome"/>
    <property type="evidence" value="ECO:0007669"/>
    <property type="project" value="InterPro"/>
</dbReference>
<dbReference type="Pfam" id="PF00164">
    <property type="entry name" value="Ribosom_S12_S23"/>
    <property type="match status" value="1"/>
</dbReference>
<evidence type="ECO:0000256" key="2">
    <source>
        <dbReference type="ARBA" id="ARBA00022980"/>
    </source>
</evidence>
<dbReference type="GO" id="GO:0015935">
    <property type="term" value="C:small ribosomal subunit"/>
    <property type="evidence" value="ECO:0007669"/>
    <property type="project" value="InterPro"/>
</dbReference>
<keyword evidence="2 6" id="KW-0689">Ribosomal protein</keyword>
<dbReference type="GeneID" id="106176442"/>
<dbReference type="InterPro" id="IPR012340">
    <property type="entry name" value="NA-bd_OB-fold"/>
</dbReference>
<keyword evidence="3" id="KW-0687">Ribonucleoprotein</keyword>
<proteinExistence type="inferred from homology"/>
<dbReference type="Gene3D" id="2.40.50.140">
    <property type="entry name" value="Nucleic acid-binding proteins"/>
    <property type="match status" value="1"/>
</dbReference>
<name>A0A1S3JW43_LINAN</name>
<evidence type="ECO:0000256" key="3">
    <source>
        <dbReference type="ARBA" id="ARBA00023274"/>
    </source>
</evidence>
<dbReference type="RefSeq" id="XP_013414286.1">
    <property type="nucleotide sequence ID" value="XM_013558832.1"/>
</dbReference>
<comment type="similarity">
    <text evidence="1">Belongs to the universal ribosomal protein uS12 family.</text>
</comment>
<dbReference type="SUPFAM" id="SSF50249">
    <property type="entry name" value="Nucleic acid-binding proteins"/>
    <property type="match status" value="1"/>
</dbReference>
<dbReference type="Proteomes" id="UP000085678">
    <property type="component" value="Unplaced"/>
</dbReference>
<dbReference type="InterPro" id="IPR005679">
    <property type="entry name" value="Ribosomal_uS12_bac"/>
</dbReference>
<organism evidence="5 6">
    <name type="scientific">Lingula anatina</name>
    <name type="common">Brachiopod</name>
    <name type="synonym">Lingula unguis</name>
    <dbReference type="NCBI Taxonomy" id="7574"/>
    <lineage>
        <taxon>Eukaryota</taxon>
        <taxon>Metazoa</taxon>
        <taxon>Spiralia</taxon>
        <taxon>Lophotrochozoa</taxon>
        <taxon>Brachiopoda</taxon>
        <taxon>Linguliformea</taxon>
        <taxon>Lingulata</taxon>
        <taxon>Lingulida</taxon>
        <taxon>Linguloidea</taxon>
        <taxon>Lingulidae</taxon>
        <taxon>Lingula</taxon>
    </lineage>
</organism>
<dbReference type="OrthoDB" id="361013at2759"/>
<dbReference type="CDD" id="cd03368">
    <property type="entry name" value="Ribosomal_S12"/>
    <property type="match status" value="1"/>
</dbReference>
<dbReference type="InParanoid" id="A0A1S3JW43"/>
<dbReference type="AlphaFoldDB" id="A0A1S3JW43"/>
<evidence type="ECO:0000256" key="1">
    <source>
        <dbReference type="ARBA" id="ARBA00005657"/>
    </source>
</evidence>